<dbReference type="AlphaFoldDB" id="A0AA88DJU7"/>
<name>A0AA88DJU7_FICCA</name>
<organism evidence="2 3">
    <name type="scientific">Ficus carica</name>
    <name type="common">Common fig</name>
    <dbReference type="NCBI Taxonomy" id="3494"/>
    <lineage>
        <taxon>Eukaryota</taxon>
        <taxon>Viridiplantae</taxon>
        <taxon>Streptophyta</taxon>
        <taxon>Embryophyta</taxon>
        <taxon>Tracheophyta</taxon>
        <taxon>Spermatophyta</taxon>
        <taxon>Magnoliopsida</taxon>
        <taxon>eudicotyledons</taxon>
        <taxon>Gunneridae</taxon>
        <taxon>Pentapetalae</taxon>
        <taxon>rosids</taxon>
        <taxon>fabids</taxon>
        <taxon>Rosales</taxon>
        <taxon>Moraceae</taxon>
        <taxon>Ficeae</taxon>
        <taxon>Ficus</taxon>
    </lineage>
</organism>
<evidence type="ECO:0000313" key="2">
    <source>
        <dbReference type="EMBL" id="GMN52524.1"/>
    </source>
</evidence>
<feature type="compositionally biased region" description="Polar residues" evidence="1">
    <location>
        <begin position="1"/>
        <end position="15"/>
    </location>
</feature>
<evidence type="ECO:0000256" key="1">
    <source>
        <dbReference type="SAM" id="MobiDB-lite"/>
    </source>
</evidence>
<proteinExistence type="predicted"/>
<gene>
    <name evidence="2" type="ORF">TIFTF001_021666</name>
</gene>
<accession>A0AA88DJU7</accession>
<evidence type="ECO:0000313" key="3">
    <source>
        <dbReference type="Proteomes" id="UP001187192"/>
    </source>
</evidence>
<comment type="caution">
    <text evidence="2">The sequence shown here is derived from an EMBL/GenBank/DDBJ whole genome shotgun (WGS) entry which is preliminary data.</text>
</comment>
<dbReference type="Proteomes" id="UP001187192">
    <property type="component" value="Unassembled WGS sequence"/>
</dbReference>
<reference evidence="2" key="1">
    <citation type="submission" date="2023-07" db="EMBL/GenBank/DDBJ databases">
        <title>draft genome sequence of fig (Ficus carica).</title>
        <authorList>
            <person name="Takahashi T."/>
            <person name="Nishimura K."/>
        </authorList>
    </citation>
    <scope>NUCLEOTIDE SEQUENCE</scope>
</reference>
<dbReference type="EMBL" id="BTGU01000042">
    <property type="protein sequence ID" value="GMN52524.1"/>
    <property type="molecule type" value="Genomic_DNA"/>
</dbReference>
<keyword evidence="3" id="KW-1185">Reference proteome</keyword>
<sequence length="75" mass="8473">MDNFGRQTIVGTATENGDDSGEQRWRQIVQRRRGARVSVFYGELGWRTIVRTQPRTATAAENCDGGRLAREGKDF</sequence>
<feature type="region of interest" description="Disordered" evidence="1">
    <location>
        <begin position="1"/>
        <end position="22"/>
    </location>
</feature>
<protein>
    <submittedName>
        <fullName evidence="2">Uncharacterized protein</fullName>
    </submittedName>
</protein>
<dbReference type="Gramene" id="FCD_00024596-RA">
    <property type="protein sequence ID" value="FCD_00024596-RA:cds"/>
    <property type="gene ID" value="FCD_00024596"/>
</dbReference>